<dbReference type="Gene3D" id="3.10.50.40">
    <property type="match status" value="1"/>
</dbReference>
<dbReference type="EC" id="5.2.1.8" evidence="3"/>
<gene>
    <name evidence="10" type="ORF">METZ01_LOCUS39685</name>
</gene>
<dbReference type="InterPro" id="IPR037041">
    <property type="entry name" value="Trigger_fac_C_sf"/>
</dbReference>
<dbReference type="PANTHER" id="PTHR30560">
    <property type="entry name" value="TRIGGER FACTOR CHAPERONE AND PEPTIDYL-PROLYL CIS/TRANS ISOMERASE"/>
    <property type="match status" value="1"/>
</dbReference>
<dbReference type="SUPFAM" id="SSF109998">
    <property type="entry name" value="Triger factor/SurA peptide-binding domain-like"/>
    <property type="match status" value="1"/>
</dbReference>
<dbReference type="Gene3D" id="3.30.70.1050">
    <property type="entry name" value="Trigger factor ribosome-binding domain"/>
    <property type="match status" value="1"/>
</dbReference>
<dbReference type="InterPro" id="IPR005215">
    <property type="entry name" value="Trig_fac"/>
</dbReference>
<evidence type="ECO:0000256" key="4">
    <source>
        <dbReference type="ARBA" id="ARBA00023110"/>
    </source>
</evidence>
<dbReference type="GO" id="GO:0051083">
    <property type="term" value="P:'de novo' cotranslational protein folding"/>
    <property type="evidence" value="ECO:0007669"/>
    <property type="project" value="TreeGrafter"/>
</dbReference>
<dbReference type="Pfam" id="PF05697">
    <property type="entry name" value="Trigger_N"/>
    <property type="match status" value="1"/>
</dbReference>
<dbReference type="GO" id="GO:0043335">
    <property type="term" value="P:protein unfolding"/>
    <property type="evidence" value="ECO:0007669"/>
    <property type="project" value="TreeGrafter"/>
</dbReference>
<name>A0A381R4Y8_9ZZZZ</name>
<dbReference type="HAMAP" id="MF_00303">
    <property type="entry name" value="Trigger_factor_Tig"/>
    <property type="match status" value="1"/>
</dbReference>
<keyword evidence="5" id="KW-0143">Chaperone</keyword>
<evidence type="ECO:0000259" key="9">
    <source>
        <dbReference type="Pfam" id="PF05698"/>
    </source>
</evidence>
<evidence type="ECO:0000313" key="10">
    <source>
        <dbReference type="EMBL" id="SUZ86831.1"/>
    </source>
</evidence>
<dbReference type="SUPFAM" id="SSF54534">
    <property type="entry name" value="FKBP-like"/>
    <property type="match status" value="1"/>
</dbReference>
<dbReference type="Pfam" id="PF05698">
    <property type="entry name" value="Trigger_C"/>
    <property type="match status" value="1"/>
</dbReference>
<evidence type="ECO:0000256" key="3">
    <source>
        <dbReference type="ARBA" id="ARBA00013194"/>
    </source>
</evidence>
<feature type="domain" description="Trigger factor ribosome-binding bacterial" evidence="8">
    <location>
        <begin position="2"/>
        <end position="145"/>
    </location>
</feature>
<feature type="region of interest" description="Disordered" evidence="7">
    <location>
        <begin position="428"/>
        <end position="472"/>
    </location>
</feature>
<dbReference type="PANTHER" id="PTHR30560:SF3">
    <property type="entry name" value="TRIGGER FACTOR-LIKE PROTEIN TIG, CHLOROPLASTIC"/>
    <property type="match status" value="1"/>
</dbReference>
<dbReference type="GO" id="GO:0003755">
    <property type="term" value="F:peptidyl-prolyl cis-trans isomerase activity"/>
    <property type="evidence" value="ECO:0007669"/>
    <property type="project" value="UniProtKB-KW"/>
</dbReference>
<dbReference type="GO" id="GO:0043022">
    <property type="term" value="F:ribosome binding"/>
    <property type="evidence" value="ECO:0007669"/>
    <property type="project" value="TreeGrafter"/>
</dbReference>
<sequence>VETTLEHLDGDRVRLTVAVAEDEFDVAVEAAFRKIAREVRLPGFRPGKAPRKILEARLGKTTGRQEALHDALPNYYSRALVEHDVDAIDSPEIEITGGQETGSLTFDAVVPVRPRATVAGHGSLRIEIPAPEATDEDVQEQLDALRRQHATLESVERPADDGDQVTIDIDGRLDDEPVEGLTTSGYLYEVGAGAVVPEIDENLRGASAGDVLEFEAAHPEEDGTLAFRITVSEVQARVLPEPDDDFAAQASEFDTFAELEADIRERITVLRRSQAGMMARDRAAQAVADLVDMDIPPALVEVEVDNRINDMAMRMRSQGFDLPTYLEATGGDLESIRDELREGAEVSARVDLGLRAVAEAEGLEADGEPLEKYLTLLAAQVGGEVEDLRTALTESGRMLEIRADLCKQAALDWVFERAEIVDEEGNPVNRSLLESPEPEIMVPGDGGPIPIADDEVGETGSSAAKPVDEEEE</sequence>
<organism evidence="10">
    <name type="scientific">marine metagenome</name>
    <dbReference type="NCBI Taxonomy" id="408172"/>
    <lineage>
        <taxon>unclassified sequences</taxon>
        <taxon>metagenomes</taxon>
        <taxon>ecological metagenomes</taxon>
    </lineage>
</organism>
<proteinExistence type="inferred from homology"/>
<evidence type="ECO:0000256" key="6">
    <source>
        <dbReference type="ARBA" id="ARBA00023235"/>
    </source>
</evidence>
<dbReference type="Gene3D" id="1.10.3120.10">
    <property type="entry name" value="Trigger factor, C-terminal domain"/>
    <property type="match status" value="1"/>
</dbReference>
<dbReference type="InterPro" id="IPR008880">
    <property type="entry name" value="Trigger_fac_C"/>
</dbReference>
<feature type="non-terminal residue" evidence="10">
    <location>
        <position position="1"/>
    </location>
</feature>
<reference evidence="10" key="1">
    <citation type="submission" date="2018-05" db="EMBL/GenBank/DDBJ databases">
        <authorList>
            <person name="Lanie J.A."/>
            <person name="Ng W.-L."/>
            <person name="Kazmierczak K.M."/>
            <person name="Andrzejewski T.M."/>
            <person name="Davidsen T.M."/>
            <person name="Wayne K.J."/>
            <person name="Tettelin H."/>
            <person name="Glass J.I."/>
            <person name="Rusch D."/>
            <person name="Podicherti R."/>
            <person name="Tsui H.-C.T."/>
            <person name="Winkler M.E."/>
        </authorList>
    </citation>
    <scope>NUCLEOTIDE SEQUENCE</scope>
</reference>
<evidence type="ECO:0000259" key="8">
    <source>
        <dbReference type="Pfam" id="PF05697"/>
    </source>
</evidence>
<evidence type="ECO:0000256" key="1">
    <source>
        <dbReference type="ARBA" id="ARBA00000971"/>
    </source>
</evidence>
<keyword evidence="6" id="KW-0413">Isomerase</keyword>
<comment type="similarity">
    <text evidence="2">Belongs to the FKBP-type PPIase family. Tig subfamily.</text>
</comment>
<evidence type="ECO:0000256" key="2">
    <source>
        <dbReference type="ARBA" id="ARBA00005464"/>
    </source>
</evidence>
<dbReference type="NCBIfam" id="TIGR00115">
    <property type="entry name" value="tig"/>
    <property type="match status" value="1"/>
</dbReference>
<accession>A0A381R4Y8</accession>
<dbReference type="InterPro" id="IPR027304">
    <property type="entry name" value="Trigger_fact/SurA_dom_sf"/>
</dbReference>
<feature type="domain" description="Trigger factor C-terminal" evidence="9">
    <location>
        <begin position="255"/>
        <end position="416"/>
    </location>
</feature>
<dbReference type="AlphaFoldDB" id="A0A381R4Y8"/>
<evidence type="ECO:0000256" key="5">
    <source>
        <dbReference type="ARBA" id="ARBA00023186"/>
    </source>
</evidence>
<dbReference type="InterPro" id="IPR008881">
    <property type="entry name" value="Trigger_fac_ribosome-bd_bac"/>
</dbReference>
<comment type="catalytic activity">
    <reaction evidence="1">
        <text>[protein]-peptidylproline (omega=180) = [protein]-peptidylproline (omega=0)</text>
        <dbReference type="Rhea" id="RHEA:16237"/>
        <dbReference type="Rhea" id="RHEA-COMP:10747"/>
        <dbReference type="Rhea" id="RHEA-COMP:10748"/>
        <dbReference type="ChEBI" id="CHEBI:83833"/>
        <dbReference type="ChEBI" id="CHEBI:83834"/>
        <dbReference type="EC" id="5.2.1.8"/>
    </reaction>
</comment>
<dbReference type="InterPro" id="IPR036611">
    <property type="entry name" value="Trigger_fac_ribosome-bd_sf"/>
</dbReference>
<dbReference type="GO" id="GO:0044183">
    <property type="term" value="F:protein folding chaperone"/>
    <property type="evidence" value="ECO:0007669"/>
    <property type="project" value="TreeGrafter"/>
</dbReference>
<keyword evidence="4" id="KW-0697">Rotamase</keyword>
<dbReference type="InterPro" id="IPR046357">
    <property type="entry name" value="PPIase_dom_sf"/>
</dbReference>
<dbReference type="EMBL" id="UINC01001702">
    <property type="protein sequence ID" value="SUZ86831.1"/>
    <property type="molecule type" value="Genomic_DNA"/>
</dbReference>
<dbReference type="GO" id="GO:0015031">
    <property type="term" value="P:protein transport"/>
    <property type="evidence" value="ECO:0007669"/>
    <property type="project" value="InterPro"/>
</dbReference>
<dbReference type="SUPFAM" id="SSF102735">
    <property type="entry name" value="Trigger factor ribosome-binding domain"/>
    <property type="match status" value="1"/>
</dbReference>
<evidence type="ECO:0000256" key="7">
    <source>
        <dbReference type="SAM" id="MobiDB-lite"/>
    </source>
</evidence>
<dbReference type="PIRSF" id="PIRSF003095">
    <property type="entry name" value="Trigger_factor"/>
    <property type="match status" value="1"/>
</dbReference>
<protein>
    <recommendedName>
        <fullName evidence="3">peptidylprolyl isomerase</fullName>
        <ecNumber evidence="3">5.2.1.8</ecNumber>
    </recommendedName>
</protein>